<evidence type="ECO:0000256" key="4">
    <source>
        <dbReference type="ARBA" id="ARBA00022989"/>
    </source>
</evidence>
<name>A0A094SM17_9ZZZZ</name>
<feature type="transmembrane region" description="Helical" evidence="6">
    <location>
        <begin position="39"/>
        <end position="59"/>
    </location>
</feature>
<feature type="transmembrane region" description="Helical" evidence="6">
    <location>
        <begin position="243"/>
        <end position="261"/>
    </location>
</feature>
<dbReference type="InterPro" id="IPR020846">
    <property type="entry name" value="MFS_dom"/>
</dbReference>
<feature type="domain" description="Major facilitator superfamily (MFS) profile" evidence="7">
    <location>
        <begin position="1"/>
        <end position="382"/>
    </location>
</feature>
<keyword evidence="2" id="KW-1003">Cell membrane</keyword>
<dbReference type="GO" id="GO:0005886">
    <property type="term" value="C:plasma membrane"/>
    <property type="evidence" value="ECO:0007669"/>
    <property type="project" value="UniProtKB-SubCell"/>
</dbReference>
<evidence type="ECO:0000256" key="1">
    <source>
        <dbReference type="ARBA" id="ARBA00004651"/>
    </source>
</evidence>
<dbReference type="InterPro" id="IPR036259">
    <property type="entry name" value="MFS_trans_sf"/>
</dbReference>
<feature type="transmembrane region" description="Helical" evidence="6">
    <location>
        <begin position="331"/>
        <end position="353"/>
    </location>
</feature>
<feature type="transmembrane region" description="Helical" evidence="6">
    <location>
        <begin position="296"/>
        <end position="319"/>
    </location>
</feature>
<dbReference type="PANTHER" id="PTHR23513:SF6">
    <property type="entry name" value="MAJOR FACILITATOR SUPERFAMILY ASSOCIATED DOMAIN-CONTAINING PROTEIN"/>
    <property type="match status" value="1"/>
</dbReference>
<feature type="transmembrane region" description="Helical" evidence="6">
    <location>
        <begin position="95"/>
        <end position="116"/>
    </location>
</feature>
<feature type="transmembrane region" description="Helical" evidence="6">
    <location>
        <begin position="128"/>
        <end position="150"/>
    </location>
</feature>
<feature type="transmembrane region" description="Helical" evidence="6">
    <location>
        <begin position="204"/>
        <end position="223"/>
    </location>
</feature>
<proteinExistence type="predicted"/>
<evidence type="ECO:0000313" key="8">
    <source>
        <dbReference type="EMBL" id="KGA19608.1"/>
    </source>
</evidence>
<comment type="caution">
    <text evidence="8">The sequence shown here is derived from an EMBL/GenBank/DDBJ whole genome shotgun (WGS) entry which is preliminary data.</text>
</comment>
<evidence type="ECO:0000259" key="7">
    <source>
        <dbReference type="PROSITE" id="PS50850"/>
    </source>
</evidence>
<feature type="transmembrane region" description="Helical" evidence="6">
    <location>
        <begin position="12"/>
        <end position="33"/>
    </location>
</feature>
<feature type="transmembrane region" description="Helical" evidence="6">
    <location>
        <begin position="359"/>
        <end position="377"/>
    </location>
</feature>
<dbReference type="SUPFAM" id="SSF103473">
    <property type="entry name" value="MFS general substrate transporter"/>
    <property type="match status" value="1"/>
</dbReference>
<feature type="transmembrane region" description="Helical" evidence="6">
    <location>
        <begin position="273"/>
        <end position="290"/>
    </location>
</feature>
<accession>A0A094SM17</accession>
<evidence type="ECO:0000256" key="6">
    <source>
        <dbReference type="SAM" id="Phobius"/>
    </source>
</evidence>
<dbReference type="InterPro" id="IPR011701">
    <property type="entry name" value="MFS"/>
</dbReference>
<dbReference type="CDD" id="cd06173">
    <property type="entry name" value="MFS_MefA_like"/>
    <property type="match status" value="1"/>
</dbReference>
<evidence type="ECO:0000256" key="5">
    <source>
        <dbReference type="ARBA" id="ARBA00023136"/>
    </source>
</evidence>
<evidence type="ECO:0000256" key="2">
    <source>
        <dbReference type="ARBA" id="ARBA00022475"/>
    </source>
</evidence>
<feature type="transmembrane region" description="Helical" evidence="6">
    <location>
        <begin position="71"/>
        <end position="89"/>
    </location>
</feature>
<keyword evidence="3 6" id="KW-0812">Transmembrane</keyword>
<dbReference type="PANTHER" id="PTHR23513">
    <property type="entry name" value="INTEGRAL MEMBRANE EFFLUX PROTEIN-RELATED"/>
    <property type="match status" value="1"/>
</dbReference>
<dbReference type="PROSITE" id="PS50850">
    <property type="entry name" value="MFS"/>
    <property type="match status" value="1"/>
</dbReference>
<feature type="transmembrane region" description="Helical" evidence="6">
    <location>
        <begin position="156"/>
        <end position="176"/>
    </location>
</feature>
<keyword evidence="4 6" id="KW-1133">Transmembrane helix</keyword>
<dbReference type="GO" id="GO:0022857">
    <property type="term" value="F:transmembrane transporter activity"/>
    <property type="evidence" value="ECO:0007669"/>
    <property type="project" value="InterPro"/>
</dbReference>
<dbReference type="EMBL" id="JNSK01000010">
    <property type="protein sequence ID" value="KGA19608.1"/>
    <property type="molecule type" value="Genomic_DNA"/>
</dbReference>
<dbReference type="Pfam" id="PF07690">
    <property type="entry name" value="MFS_1"/>
    <property type="match status" value="1"/>
</dbReference>
<comment type="subcellular location">
    <subcellularLocation>
        <location evidence="1">Cell membrane</location>
        <topology evidence="1">Multi-pass membrane protein</topology>
    </subcellularLocation>
</comment>
<organism evidence="8">
    <name type="scientific">freshwater metagenome</name>
    <dbReference type="NCBI Taxonomy" id="449393"/>
    <lineage>
        <taxon>unclassified sequences</taxon>
        <taxon>metagenomes</taxon>
        <taxon>ecological metagenomes</taxon>
    </lineage>
</organism>
<dbReference type="AlphaFoldDB" id="A0A094SM17"/>
<evidence type="ECO:0000256" key="3">
    <source>
        <dbReference type="ARBA" id="ARBA00022692"/>
    </source>
</evidence>
<gene>
    <name evidence="8" type="ORF">GM50_4705</name>
</gene>
<dbReference type="Gene3D" id="1.20.1250.20">
    <property type="entry name" value="MFS general substrate transporter like domains"/>
    <property type="match status" value="1"/>
</dbReference>
<sequence length="387" mass="40588">MRGMGRDFNFLLVARAVSIIGDQAALVALIFMVKDHGTWSTAALLGGTGVAMVLTSTWVGKLIDRESVKKVIIITSLVQSLICFLLIYSNLYAVLFLNLLLGAGQAIVISATGAWTPTLVEKEKLGKAFGLMQVVLSIASLAGYGIGGVLVGKFGVSAALLLDAITFLLLIPMLMIMKTDRVGNPEIDEHGKMKGGFKIVWQNPALRAILISMTAFVTALMIFNPLEVYLTTEILGAGPTGYGVINMVWAGSIAIGSVLITKTMKPEWGSAKPVIISFVAVGLSMVAIGYSPNLIFLAIALFICGIIVAGFNIFIGPLIVKNSVESELGRVNATIGAMSAAGSAVGTALGGFLGHILPIRFVIAMAGVIAASTLIFTGKKLLAAEKK</sequence>
<keyword evidence="5 6" id="KW-0472">Membrane</keyword>
<reference evidence="8" key="1">
    <citation type="submission" date="2014-05" db="EMBL/GenBank/DDBJ databases">
        <title>Key roles for freshwater Actinobacteria revealed by deep metagenomic sequencing.</title>
        <authorList>
            <person name="Ghai R."/>
            <person name="Mizuno C.M."/>
            <person name="Picazo A."/>
            <person name="Camacho A."/>
            <person name="Rodriguez-Valera F."/>
        </authorList>
    </citation>
    <scope>NUCLEOTIDE SEQUENCE</scope>
</reference>
<protein>
    <recommendedName>
        <fullName evidence="7">Major facilitator superfamily (MFS) profile domain-containing protein</fullName>
    </recommendedName>
</protein>